<dbReference type="RefSeq" id="WP_345766898.1">
    <property type="nucleotide sequence ID" value="NZ_CP154834.1"/>
</dbReference>
<reference evidence="2 3" key="1">
    <citation type="submission" date="2024-04" db="EMBL/GenBank/DDBJ databases">
        <title>Genome sequencing and assembly of rice foliar adapted Chryseobacterium endophyticum OsEnb-ALM-A6.</title>
        <authorList>
            <person name="Kumar S."/>
            <person name="Javed M."/>
            <person name="Chouhan V."/>
            <person name="Charishma K."/>
            <person name="Patel A."/>
            <person name="Kumar M."/>
            <person name="Sahu K.P."/>
            <person name="Kumar A."/>
        </authorList>
    </citation>
    <scope>NUCLEOTIDE SEQUENCE [LARGE SCALE GENOMIC DNA]</scope>
    <source>
        <strain evidence="2 3">OsEnb-ALM-A6</strain>
    </source>
</reference>
<name>A0AAU6WQK0_9FLAO</name>
<evidence type="ECO:0008006" key="4">
    <source>
        <dbReference type="Google" id="ProtNLM"/>
    </source>
</evidence>
<dbReference type="AlphaFoldDB" id="A0AAU6WQK0"/>
<protein>
    <recommendedName>
        <fullName evidence="4">Cell division protein FtsZ</fullName>
    </recommendedName>
</protein>
<accession>A0AAU6WQK0</accession>
<evidence type="ECO:0000313" key="2">
    <source>
        <dbReference type="EMBL" id="XAO75000.1"/>
    </source>
</evidence>
<dbReference type="Proteomes" id="UP001463665">
    <property type="component" value="Chromosome"/>
</dbReference>
<organism evidence="2 3">
    <name type="scientific">Chryseobacterium endophyticum</name>
    <dbReference type="NCBI Taxonomy" id="1854762"/>
    <lineage>
        <taxon>Bacteria</taxon>
        <taxon>Pseudomonadati</taxon>
        <taxon>Bacteroidota</taxon>
        <taxon>Flavobacteriia</taxon>
        <taxon>Flavobacteriales</taxon>
        <taxon>Weeksellaceae</taxon>
        <taxon>Chryseobacterium group</taxon>
        <taxon>Chryseobacterium</taxon>
    </lineage>
</organism>
<gene>
    <name evidence="2" type="ORF">AAFP95_03040</name>
</gene>
<dbReference type="EMBL" id="CP154834">
    <property type="protein sequence ID" value="XAO75000.1"/>
    <property type="molecule type" value="Genomic_DNA"/>
</dbReference>
<sequence>MNEPKNDSKSDYGQPKAEFTNSAEVNQLTEEPLQKVEHFFQHLKEEPVVENKAETSAPKPAEEEFTFVNKTVDQERVMERRNKLKEFNSRYQSFDSSSEFESVPAFKRKNISIEGSNASEQNINTYLSDNNGNIQIRENRFLNKDVD</sequence>
<evidence type="ECO:0000256" key="1">
    <source>
        <dbReference type="SAM" id="MobiDB-lite"/>
    </source>
</evidence>
<keyword evidence="3" id="KW-1185">Reference proteome</keyword>
<proteinExistence type="predicted"/>
<feature type="region of interest" description="Disordered" evidence="1">
    <location>
        <begin position="1"/>
        <end position="68"/>
    </location>
</feature>
<evidence type="ECO:0000313" key="3">
    <source>
        <dbReference type="Proteomes" id="UP001463665"/>
    </source>
</evidence>
<feature type="compositionally biased region" description="Polar residues" evidence="1">
    <location>
        <begin position="19"/>
        <end position="29"/>
    </location>
</feature>
<feature type="compositionally biased region" description="Basic and acidic residues" evidence="1">
    <location>
        <begin position="32"/>
        <end position="53"/>
    </location>
</feature>
<feature type="compositionally biased region" description="Basic and acidic residues" evidence="1">
    <location>
        <begin position="1"/>
        <end position="10"/>
    </location>
</feature>